<organism evidence="1">
    <name type="scientific">Candidatus Kentrum sp. LPFa</name>
    <dbReference type="NCBI Taxonomy" id="2126335"/>
    <lineage>
        <taxon>Bacteria</taxon>
        <taxon>Pseudomonadati</taxon>
        <taxon>Pseudomonadota</taxon>
        <taxon>Gammaproteobacteria</taxon>
        <taxon>Candidatus Kentrum</taxon>
    </lineage>
</organism>
<reference evidence="1" key="1">
    <citation type="submission" date="2019-02" db="EMBL/GenBank/DDBJ databases">
        <authorList>
            <person name="Gruber-Vodicka R. H."/>
            <person name="Seah K. B. B."/>
        </authorList>
    </citation>
    <scope>NUCLEOTIDE SEQUENCE</scope>
    <source>
        <strain evidence="1">BECK_S313</strain>
    </source>
</reference>
<proteinExistence type="predicted"/>
<accession>A0A450WB35</accession>
<evidence type="ECO:0000313" key="1">
    <source>
        <dbReference type="EMBL" id="VFK14161.1"/>
    </source>
</evidence>
<dbReference type="EMBL" id="CAADFK010000057">
    <property type="protein sequence ID" value="VFK14161.1"/>
    <property type="molecule type" value="Genomic_DNA"/>
</dbReference>
<name>A0A450WB35_9GAMM</name>
<protein>
    <submittedName>
        <fullName evidence="1">Uncharacterized protein</fullName>
    </submittedName>
</protein>
<gene>
    <name evidence="1" type="ORF">BECKLPF1236B_GA0070989_105724</name>
</gene>
<dbReference type="AlphaFoldDB" id="A0A450WB35"/>
<sequence length="56" mass="6678">MTFEIEFTPESIEYYESFTEFKTAITQCIERANDEQRAALSSLLTWNFQSFRKESL</sequence>